<dbReference type="InterPro" id="IPR012296">
    <property type="entry name" value="Nuclease_put_TT1808"/>
</dbReference>
<accession>A0A3S5GYK2</accession>
<sequence length="195" mass="22118">MAYGKRETEGVATLADIEALPEGVVGEIIDGALYTHARPGGGHVYFGLRLFGELDGPFQLGNPGPGGWWLMVEPGVQAGGSPEFIPDLAGWRRERVARLPERQWTTEPDWVCEILSPSTRAYDLRIKRPFYARLGIKHLWLIDLDSRTLTVSELREGQWAELGVYNEHDALIRVPPFEDLELRWGWLWRALQRAD</sequence>
<dbReference type="SUPFAM" id="SSF52980">
    <property type="entry name" value="Restriction endonuclease-like"/>
    <property type="match status" value="1"/>
</dbReference>
<proteinExistence type="predicted"/>
<dbReference type="AlphaFoldDB" id="A0A3S5GYK2"/>
<feature type="domain" description="Putative restriction endonuclease" evidence="1">
    <location>
        <begin position="18"/>
        <end position="183"/>
    </location>
</feature>
<dbReference type="PANTHER" id="PTHR34107:SF4">
    <property type="entry name" value="SLL1222 PROTEIN"/>
    <property type="match status" value="1"/>
</dbReference>
<dbReference type="EMBL" id="MH908923">
    <property type="protein sequence ID" value="AYM54475.1"/>
    <property type="molecule type" value="Genomic_DNA"/>
</dbReference>
<name>A0A3S5GYK2_MYXFU</name>
<protein>
    <recommendedName>
        <fullName evidence="1">Putative restriction endonuclease domain-containing protein</fullName>
    </recommendedName>
</protein>
<reference evidence="2" key="1">
    <citation type="journal article" date="2018" name="J. Ind. Microbiol. Biotechnol.">
        <title>Genome mining reveals uncommon alkylpyrones as type III PKS products from myxobacteria.</title>
        <authorList>
            <person name="Hug J.J."/>
            <person name="Panter F."/>
            <person name="Krug D."/>
            <person name="Muller R."/>
        </authorList>
    </citation>
    <scope>NUCLEOTIDE SEQUENCE</scope>
    <source>
        <strain evidence="2">MCy10608</strain>
    </source>
</reference>
<evidence type="ECO:0000259" key="1">
    <source>
        <dbReference type="Pfam" id="PF05685"/>
    </source>
</evidence>
<dbReference type="CDD" id="cd06260">
    <property type="entry name" value="DUF820-like"/>
    <property type="match status" value="1"/>
</dbReference>
<organism evidence="2">
    <name type="scientific">Myxococcus fulvus</name>
    <dbReference type="NCBI Taxonomy" id="33"/>
    <lineage>
        <taxon>Bacteria</taxon>
        <taxon>Pseudomonadati</taxon>
        <taxon>Myxococcota</taxon>
        <taxon>Myxococcia</taxon>
        <taxon>Myxococcales</taxon>
        <taxon>Cystobacterineae</taxon>
        <taxon>Myxococcaceae</taxon>
        <taxon>Myxococcus</taxon>
    </lineage>
</organism>
<dbReference type="InterPro" id="IPR008538">
    <property type="entry name" value="Uma2"/>
</dbReference>
<dbReference type="Gene3D" id="3.90.1570.10">
    <property type="entry name" value="tt1808, chain A"/>
    <property type="match status" value="1"/>
</dbReference>
<dbReference type="PANTHER" id="PTHR34107">
    <property type="entry name" value="SLL0198 PROTEIN-RELATED"/>
    <property type="match status" value="1"/>
</dbReference>
<dbReference type="Pfam" id="PF05685">
    <property type="entry name" value="Uma2"/>
    <property type="match status" value="1"/>
</dbReference>
<evidence type="ECO:0000313" key="2">
    <source>
        <dbReference type="EMBL" id="AYM54475.1"/>
    </source>
</evidence>
<dbReference type="InterPro" id="IPR011335">
    <property type="entry name" value="Restrct_endonuc-II-like"/>
</dbReference>